<dbReference type="EMBL" id="LN614827">
    <property type="protein sequence ID" value="CEG57566.1"/>
    <property type="molecule type" value="Genomic_DNA"/>
</dbReference>
<evidence type="ECO:0000313" key="5">
    <source>
        <dbReference type="EMBL" id="CEG57566.1"/>
    </source>
</evidence>
<protein>
    <recommendedName>
        <fullName evidence="4">Putative pterin-4-alpha-carbinolamine dehydratase</fullName>
        <shortName evidence="4">PHS</shortName>
        <ecNumber evidence="4">4.2.1.96</ecNumber>
    </recommendedName>
    <alternativeName>
        <fullName evidence="4">4-alpha-hydroxy-tetrahydropterin dehydratase</fullName>
    </alternativeName>
    <alternativeName>
        <fullName evidence="4">Pterin carbinolamine dehydratase</fullName>
        <shortName evidence="4">PCD</shortName>
    </alternativeName>
</protein>
<evidence type="ECO:0000256" key="2">
    <source>
        <dbReference type="ARBA" id="ARBA00006472"/>
    </source>
</evidence>
<keyword evidence="6" id="KW-1185">Reference proteome</keyword>
<dbReference type="HAMAP" id="MF_00434">
    <property type="entry name" value="Pterin_4_alpha"/>
    <property type="match status" value="1"/>
</dbReference>
<sequence>MTSDLSQKHCVSCEGIGVALNAEQISNLMPQLNQQWQVSDDNRVIKRSLSFDNFYETMAFVNALAWIANNENHHPDLEVGYNYCHVSFMTHALNGLSHNDFICAAKMDKLLID</sequence>
<dbReference type="NCBIfam" id="NF002019">
    <property type="entry name" value="PRK00823.1-4"/>
    <property type="match status" value="1"/>
</dbReference>
<evidence type="ECO:0000256" key="4">
    <source>
        <dbReference type="HAMAP-Rule" id="MF_00434"/>
    </source>
</evidence>
<dbReference type="GO" id="GO:0008124">
    <property type="term" value="F:4-alpha-hydroxytetrahydrobiopterin dehydratase activity"/>
    <property type="evidence" value="ECO:0007669"/>
    <property type="project" value="UniProtKB-UniRule"/>
</dbReference>
<dbReference type="PANTHER" id="PTHR12599">
    <property type="entry name" value="PTERIN-4-ALPHA-CARBINOLAMINE DEHYDRATASE"/>
    <property type="match status" value="1"/>
</dbReference>
<dbReference type="InterPro" id="IPR001533">
    <property type="entry name" value="Pterin_deHydtase"/>
</dbReference>
<name>A0A098G6F7_9GAMM</name>
<comment type="similarity">
    <text evidence="2 4">Belongs to the pterin-4-alpha-carbinolamine dehydratase family.</text>
</comment>
<evidence type="ECO:0000256" key="3">
    <source>
        <dbReference type="ARBA" id="ARBA00023239"/>
    </source>
</evidence>
<organism evidence="5 6">
    <name type="scientific">Legionella fallonii LLAP-10</name>
    <dbReference type="NCBI Taxonomy" id="1212491"/>
    <lineage>
        <taxon>Bacteria</taxon>
        <taxon>Pseudomonadati</taxon>
        <taxon>Pseudomonadota</taxon>
        <taxon>Gammaproteobacteria</taxon>
        <taxon>Legionellales</taxon>
        <taxon>Legionellaceae</taxon>
        <taxon>Legionella</taxon>
    </lineage>
</organism>
<dbReference type="EC" id="4.2.1.96" evidence="4"/>
<dbReference type="InterPro" id="IPR036428">
    <property type="entry name" value="PCD_sf"/>
</dbReference>
<dbReference type="PANTHER" id="PTHR12599:SF0">
    <property type="entry name" value="PTERIN-4-ALPHA-CARBINOLAMINE DEHYDRATASE"/>
    <property type="match status" value="1"/>
</dbReference>
<dbReference type="OrthoDB" id="5294615at2"/>
<dbReference type="Pfam" id="PF01329">
    <property type="entry name" value="Pterin_4a"/>
    <property type="match status" value="1"/>
</dbReference>
<accession>A0A098G6F7</accession>
<gene>
    <name evidence="5" type="ORF">LFA_2187</name>
</gene>
<dbReference type="Gene3D" id="3.30.1360.20">
    <property type="entry name" value="Transcriptional coactivator/pterin dehydratase"/>
    <property type="match status" value="1"/>
</dbReference>
<dbReference type="Proteomes" id="UP000032430">
    <property type="component" value="Chromosome I"/>
</dbReference>
<dbReference type="SUPFAM" id="SSF55248">
    <property type="entry name" value="PCD-like"/>
    <property type="match status" value="1"/>
</dbReference>
<dbReference type="CDD" id="cd00913">
    <property type="entry name" value="PCD_DCoH_subfamily_a"/>
    <property type="match status" value="1"/>
</dbReference>
<keyword evidence="3 4" id="KW-0456">Lyase</keyword>
<evidence type="ECO:0000313" key="6">
    <source>
        <dbReference type="Proteomes" id="UP000032430"/>
    </source>
</evidence>
<dbReference type="STRING" id="1212491.LFA_2187"/>
<reference evidence="6" key="1">
    <citation type="submission" date="2014-09" db="EMBL/GenBank/DDBJ databases">
        <authorList>
            <person name="Gomez-Valero L."/>
        </authorList>
    </citation>
    <scope>NUCLEOTIDE SEQUENCE [LARGE SCALE GENOMIC DNA]</scope>
    <source>
        <strain evidence="6">ATCC700992</strain>
    </source>
</reference>
<dbReference type="AlphaFoldDB" id="A0A098G6F7"/>
<dbReference type="RefSeq" id="WP_045096041.1">
    <property type="nucleotide sequence ID" value="NZ_LN614827.1"/>
</dbReference>
<proteinExistence type="inferred from homology"/>
<dbReference type="GO" id="GO:0006729">
    <property type="term" value="P:tetrahydrobiopterin biosynthetic process"/>
    <property type="evidence" value="ECO:0007669"/>
    <property type="project" value="InterPro"/>
</dbReference>
<evidence type="ECO:0000256" key="1">
    <source>
        <dbReference type="ARBA" id="ARBA00001554"/>
    </source>
</evidence>
<comment type="catalytic activity">
    <reaction evidence="1 4">
        <text>(4aS,6R)-4a-hydroxy-L-erythro-5,6,7,8-tetrahydrobiopterin = (6R)-L-erythro-6,7-dihydrobiopterin + H2O</text>
        <dbReference type="Rhea" id="RHEA:11920"/>
        <dbReference type="ChEBI" id="CHEBI:15377"/>
        <dbReference type="ChEBI" id="CHEBI:15642"/>
        <dbReference type="ChEBI" id="CHEBI:43120"/>
        <dbReference type="EC" id="4.2.1.96"/>
    </reaction>
</comment>
<dbReference type="HOGENOM" id="CLU_081974_2_1_6"/>
<dbReference type="KEGG" id="lfa:LFA_2187"/>